<comment type="function">
    <text evidence="6">Catalyzes the glycosylation of 4,4'-diaponeurosporenoate, i.e. the esterification of glucose at the C1'' position with the carboxyl group of 4,4'-diaponeurosporenic acid, to form glycosyl-4,4'-diaponeurosporenoate. This is a step in the biosynthesis of staphyloxanthin, an orange pigment present in most staphylococci strains.</text>
</comment>
<evidence type="ECO:0000256" key="3">
    <source>
        <dbReference type="ARBA" id="ARBA00022676"/>
    </source>
</evidence>
<feature type="domain" description="Glycosyltransferase 2-like" evidence="10">
    <location>
        <begin position="3"/>
        <end position="104"/>
    </location>
</feature>
<dbReference type="Proteomes" id="UP000573599">
    <property type="component" value="Unassembled WGS sequence"/>
</dbReference>
<dbReference type="InterPro" id="IPR029044">
    <property type="entry name" value="Nucleotide-diphossugar_trans"/>
</dbReference>
<evidence type="ECO:0000313" key="11">
    <source>
        <dbReference type="EMBL" id="NYG07396.1"/>
    </source>
</evidence>
<comment type="similarity">
    <text evidence="8">Belongs to the glycosyltransferase 2 family. CrtQ subfamily.</text>
</comment>
<dbReference type="RefSeq" id="WP_179421751.1">
    <property type="nucleotide sequence ID" value="NZ_JACCAB010000001.1"/>
</dbReference>
<dbReference type="PANTHER" id="PTHR43646">
    <property type="entry name" value="GLYCOSYLTRANSFERASE"/>
    <property type="match status" value="1"/>
</dbReference>
<evidence type="ECO:0000259" key="10">
    <source>
        <dbReference type="Pfam" id="PF00535"/>
    </source>
</evidence>
<proteinExistence type="inferred from homology"/>
<dbReference type="PANTHER" id="PTHR43646:SF2">
    <property type="entry name" value="GLYCOSYLTRANSFERASE 2-LIKE DOMAIN-CONTAINING PROTEIN"/>
    <property type="match status" value="1"/>
</dbReference>
<sequence length="273" mass="29315">MTSVIVAAHNEASVVRRCLDTLLSEAAPGELEVIVVANGCADDTAARALRPGIQVIELATAGKAAALNAGDDAATRYPRIYLDADMRVTTADIRALSAVLEGAGCATLAAYPQRTVALEGRPLAVRAFYAINTRLPAFDGGLFGRGLVALSEAGRARFARFPDLIADDLFLDSLFSEHEKRLVADVTVVVEAPRRTSDLVSRLVRVRRGNAAMRTVQSGVRVADRWSWLRDVVVPRPWLVPAGVIYAGISAYAAWRASASAASREWERDASTR</sequence>
<accession>A0A852WPX6</accession>
<dbReference type="Gene3D" id="3.90.550.10">
    <property type="entry name" value="Spore Coat Polysaccharide Biosynthesis Protein SpsA, Chain A"/>
    <property type="match status" value="1"/>
</dbReference>
<evidence type="ECO:0000256" key="5">
    <source>
        <dbReference type="ARBA" id="ARBA00023136"/>
    </source>
</evidence>
<evidence type="ECO:0000256" key="2">
    <source>
        <dbReference type="ARBA" id="ARBA00022475"/>
    </source>
</evidence>
<evidence type="ECO:0000256" key="7">
    <source>
        <dbReference type="ARBA" id="ARBA00037904"/>
    </source>
</evidence>
<keyword evidence="3" id="KW-0328">Glycosyltransferase</keyword>
<evidence type="ECO:0000313" key="12">
    <source>
        <dbReference type="Proteomes" id="UP000573599"/>
    </source>
</evidence>
<gene>
    <name evidence="11" type="ORF">BJ986_001883</name>
</gene>
<reference evidence="11 12" key="1">
    <citation type="submission" date="2020-07" db="EMBL/GenBank/DDBJ databases">
        <title>Sequencing the genomes of 1000 actinobacteria strains.</title>
        <authorList>
            <person name="Klenk H.-P."/>
        </authorList>
    </citation>
    <scope>NUCLEOTIDE SEQUENCE [LARGE SCALE GENOMIC DNA]</scope>
    <source>
        <strain evidence="11 12">DSM 23987</strain>
    </source>
</reference>
<dbReference type="AlphaFoldDB" id="A0A852WPX6"/>
<evidence type="ECO:0000256" key="9">
    <source>
        <dbReference type="ARBA" id="ARBA00040345"/>
    </source>
</evidence>
<evidence type="ECO:0000256" key="6">
    <source>
        <dbReference type="ARBA" id="ARBA00037281"/>
    </source>
</evidence>
<comment type="subcellular location">
    <subcellularLocation>
        <location evidence="1">Cell membrane</location>
    </subcellularLocation>
</comment>
<dbReference type="GO" id="GO:0016757">
    <property type="term" value="F:glycosyltransferase activity"/>
    <property type="evidence" value="ECO:0007669"/>
    <property type="project" value="UniProtKB-KW"/>
</dbReference>
<keyword evidence="4 11" id="KW-0808">Transferase</keyword>
<evidence type="ECO:0000256" key="8">
    <source>
        <dbReference type="ARBA" id="ARBA00038120"/>
    </source>
</evidence>
<dbReference type="Pfam" id="PF00535">
    <property type="entry name" value="Glycos_transf_2"/>
    <property type="match status" value="1"/>
</dbReference>
<dbReference type="EMBL" id="JACCAB010000001">
    <property type="protein sequence ID" value="NYG07396.1"/>
    <property type="molecule type" value="Genomic_DNA"/>
</dbReference>
<keyword evidence="2" id="KW-1003">Cell membrane</keyword>
<dbReference type="SUPFAM" id="SSF53448">
    <property type="entry name" value="Nucleotide-diphospho-sugar transferases"/>
    <property type="match status" value="1"/>
</dbReference>
<dbReference type="GO" id="GO:0005886">
    <property type="term" value="C:plasma membrane"/>
    <property type="evidence" value="ECO:0007669"/>
    <property type="project" value="UniProtKB-SubCell"/>
</dbReference>
<evidence type="ECO:0000256" key="4">
    <source>
        <dbReference type="ARBA" id="ARBA00022679"/>
    </source>
</evidence>
<protein>
    <recommendedName>
        <fullName evidence="9">4,4'-diaponeurosporenoate glycosyltransferase</fullName>
    </recommendedName>
</protein>
<comment type="caution">
    <text evidence="11">The sequence shown here is derived from an EMBL/GenBank/DDBJ whole genome shotgun (WGS) entry which is preliminary data.</text>
</comment>
<keyword evidence="5" id="KW-0472">Membrane</keyword>
<keyword evidence="12" id="KW-1185">Reference proteome</keyword>
<comment type="pathway">
    <text evidence="7">Carotenoid biosynthesis; staphyloxanthin biosynthesis; staphyloxanthin from farnesyl diphosphate: step 4/5.</text>
</comment>
<name>A0A852WPX6_9MICO</name>
<evidence type="ECO:0000256" key="1">
    <source>
        <dbReference type="ARBA" id="ARBA00004236"/>
    </source>
</evidence>
<dbReference type="InterPro" id="IPR001173">
    <property type="entry name" value="Glyco_trans_2-like"/>
</dbReference>
<organism evidence="11 12">
    <name type="scientific">Pedococcus badiiscoriae</name>
    <dbReference type="NCBI Taxonomy" id="642776"/>
    <lineage>
        <taxon>Bacteria</taxon>
        <taxon>Bacillati</taxon>
        <taxon>Actinomycetota</taxon>
        <taxon>Actinomycetes</taxon>
        <taxon>Micrococcales</taxon>
        <taxon>Intrasporangiaceae</taxon>
        <taxon>Pedococcus</taxon>
    </lineage>
</organism>